<evidence type="ECO:0000256" key="1">
    <source>
        <dbReference type="ARBA" id="ARBA00005369"/>
    </source>
</evidence>
<feature type="compositionally biased region" description="Basic residues" evidence="2">
    <location>
        <begin position="236"/>
        <end position="245"/>
    </location>
</feature>
<name>A0A5E4QLW8_9NEOP</name>
<protein>
    <submittedName>
        <fullName evidence="3">Uncharacterized protein</fullName>
    </submittedName>
</protein>
<dbReference type="Proteomes" id="UP000324832">
    <property type="component" value="Unassembled WGS sequence"/>
</dbReference>
<dbReference type="InterPro" id="IPR029063">
    <property type="entry name" value="SAM-dependent_MTases_sf"/>
</dbReference>
<gene>
    <name evidence="3" type="ORF">LSINAPIS_LOCUS9639</name>
</gene>
<organism evidence="3 4">
    <name type="scientific">Leptidea sinapis</name>
    <dbReference type="NCBI Taxonomy" id="189913"/>
    <lineage>
        <taxon>Eukaryota</taxon>
        <taxon>Metazoa</taxon>
        <taxon>Ecdysozoa</taxon>
        <taxon>Arthropoda</taxon>
        <taxon>Hexapoda</taxon>
        <taxon>Insecta</taxon>
        <taxon>Pterygota</taxon>
        <taxon>Neoptera</taxon>
        <taxon>Endopterygota</taxon>
        <taxon>Lepidoptera</taxon>
        <taxon>Glossata</taxon>
        <taxon>Ditrysia</taxon>
        <taxon>Papilionoidea</taxon>
        <taxon>Pieridae</taxon>
        <taxon>Dismorphiinae</taxon>
        <taxon>Leptidea</taxon>
    </lineage>
</organism>
<dbReference type="InterPro" id="IPR000682">
    <property type="entry name" value="PCMT"/>
</dbReference>
<dbReference type="AlphaFoldDB" id="A0A5E4QLW8"/>
<evidence type="ECO:0000313" key="3">
    <source>
        <dbReference type="EMBL" id="VVC98591.1"/>
    </source>
</evidence>
<comment type="similarity">
    <text evidence="1">Belongs to the methyltransferase superfamily. L-isoaspartyl/D-aspartyl protein methyltransferase family.</text>
</comment>
<sequence>MGGAVSSGRDNNELVDNLVNGHYIRTRKVENVFRALDRADYMTPEARDQAYKDLAWRNGPLHLSSPCIYSEVMEGLELRTGLSFLNVGSGTGYLSTMAGLIIGSTGISHGVENNPAVVEYAVKKLCQFIEKCAALDDFDFCEPKFYCGNGLCLAPLQSGYDRVYCEACVGGQVGLPRAAQRVLRHSARAAPRPTSRQSAGAVHGAYEHAGCCHQPQPRAQGEAVAPPSTSVLSAPKPRRSPRPGK</sequence>
<accession>A0A5E4QLW8</accession>
<dbReference type="GO" id="GO:0004719">
    <property type="term" value="F:protein-L-isoaspartate (D-aspartate) O-methyltransferase activity"/>
    <property type="evidence" value="ECO:0007669"/>
    <property type="project" value="InterPro"/>
</dbReference>
<dbReference type="GO" id="GO:0005737">
    <property type="term" value="C:cytoplasm"/>
    <property type="evidence" value="ECO:0007669"/>
    <property type="project" value="TreeGrafter"/>
</dbReference>
<dbReference type="PANTHER" id="PTHR11579">
    <property type="entry name" value="PROTEIN-L-ISOASPARTATE O-METHYLTRANSFERASE"/>
    <property type="match status" value="1"/>
</dbReference>
<dbReference type="PANTHER" id="PTHR11579:SF9">
    <property type="entry name" value="PROTEIN-L-ISOASPARTATE O-METHYLTRANSFERASE"/>
    <property type="match status" value="1"/>
</dbReference>
<proteinExistence type="inferred from homology"/>
<evidence type="ECO:0000313" key="4">
    <source>
        <dbReference type="Proteomes" id="UP000324832"/>
    </source>
</evidence>
<reference evidence="3 4" key="1">
    <citation type="submission" date="2017-07" db="EMBL/GenBank/DDBJ databases">
        <authorList>
            <person name="Talla V."/>
            <person name="Backstrom N."/>
        </authorList>
    </citation>
    <scope>NUCLEOTIDE SEQUENCE [LARGE SCALE GENOMIC DNA]</scope>
</reference>
<feature type="region of interest" description="Disordered" evidence="2">
    <location>
        <begin position="211"/>
        <end position="245"/>
    </location>
</feature>
<evidence type="ECO:0000256" key="2">
    <source>
        <dbReference type="SAM" id="MobiDB-lite"/>
    </source>
</evidence>
<dbReference type="EMBL" id="FZQP02003667">
    <property type="protein sequence ID" value="VVC98591.1"/>
    <property type="molecule type" value="Genomic_DNA"/>
</dbReference>
<dbReference type="Gene3D" id="3.40.50.150">
    <property type="entry name" value="Vaccinia Virus protein VP39"/>
    <property type="match status" value="1"/>
</dbReference>
<dbReference type="SUPFAM" id="SSF53335">
    <property type="entry name" value="S-adenosyl-L-methionine-dependent methyltransferases"/>
    <property type="match status" value="1"/>
</dbReference>
<keyword evidence="4" id="KW-1185">Reference proteome</keyword>
<dbReference type="Pfam" id="PF01135">
    <property type="entry name" value="PCMT"/>
    <property type="match status" value="1"/>
</dbReference>